<proteinExistence type="inferred from homology"/>
<dbReference type="InterPro" id="IPR000782">
    <property type="entry name" value="FAS1_domain"/>
</dbReference>
<sequence>MASSCSHWWHAPIYFTVAVTLAIVAISTSIHTNPNTQMPLSPKPDSPIAHELSLNASRALRRSGFTFMATLLQISPELFLQSSESTIFAITDSVVSNISLPTWLMKALLHYHTSPSKLSMEDLLKKAQGSCLPTLLHGKNLAITKTNDTERSVEINQVSISHPDIFVQGPFSIHGVVGSFSSLDLDNIYPGRDFIQSPICDSRFSLIQNVSEARYMVEWTRILRLLSSNGFISFSIGLHSVLDGILQDNADLSSVTIFAPPDFAYVASPSPLLERIVRFHILPERFTYIELASLPEKASLRTLVPYQDLEITGGVNSTTVMAINGVKITQPNVFSSKKFMIHGISRGFEMLKLSTTSS</sequence>
<dbReference type="SUPFAM" id="SSF82153">
    <property type="entry name" value="FAS1 domain"/>
    <property type="match status" value="2"/>
</dbReference>
<dbReference type="EMBL" id="JABCRI010000001">
    <property type="protein sequence ID" value="KAF8414048.1"/>
    <property type="molecule type" value="Genomic_DNA"/>
</dbReference>
<keyword evidence="6" id="KW-1185">Reference proteome</keyword>
<evidence type="ECO:0000256" key="2">
    <source>
        <dbReference type="SAM" id="Phobius"/>
    </source>
</evidence>
<dbReference type="InterPro" id="IPR052806">
    <property type="entry name" value="Fasciclin-like_AGP"/>
</dbReference>
<gene>
    <name evidence="5" type="ORF">HHK36_002047</name>
    <name evidence="4" type="ORF">HHK36_031724</name>
</gene>
<dbReference type="PANTHER" id="PTHR33985">
    <property type="entry name" value="OS02G0491300 PROTEIN-RELATED"/>
    <property type="match status" value="1"/>
</dbReference>
<evidence type="ECO:0000259" key="3">
    <source>
        <dbReference type="PROSITE" id="PS50213"/>
    </source>
</evidence>
<organism evidence="4 6">
    <name type="scientific">Tetracentron sinense</name>
    <name type="common">Spur-leaf</name>
    <dbReference type="NCBI Taxonomy" id="13715"/>
    <lineage>
        <taxon>Eukaryota</taxon>
        <taxon>Viridiplantae</taxon>
        <taxon>Streptophyta</taxon>
        <taxon>Embryophyta</taxon>
        <taxon>Tracheophyta</taxon>
        <taxon>Spermatophyta</taxon>
        <taxon>Magnoliopsida</taxon>
        <taxon>Trochodendrales</taxon>
        <taxon>Trochodendraceae</taxon>
        <taxon>Tetracentron</taxon>
    </lineage>
</organism>
<comment type="similarity">
    <text evidence="1">Belongs to the fasciclin-like AGP family.</text>
</comment>
<evidence type="ECO:0000313" key="5">
    <source>
        <dbReference type="EMBL" id="KAF8414048.1"/>
    </source>
</evidence>
<protein>
    <recommendedName>
        <fullName evidence="3">FAS1 domain-containing protein</fullName>
    </recommendedName>
</protein>
<keyword evidence="2" id="KW-0472">Membrane</keyword>
<keyword evidence="2" id="KW-1133">Transmembrane helix</keyword>
<feature type="domain" description="FAS1" evidence="3">
    <location>
        <begin position="203"/>
        <end position="348"/>
    </location>
</feature>
<dbReference type="PANTHER" id="PTHR33985:SF19">
    <property type="entry name" value="FASCICLIN-LIKE ARABINOGALACTAN PROTEIN 21"/>
    <property type="match status" value="1"/>
</dbReference>
<accession>A0A834Y8N7</accession>
<dbReference type="Gene3D" id="2.30.180.10">
    <property type="entry name" value="FAS1 domain"/>
    <property type="match status" value="2"/>
</dbReference>
<evidence type="ECO:0000313" key="4">
    <source>
        <dbReference type="EMBL" id="KAF8370237.1"/>
    </source>
</evidence>
<dbReference type="SMART" id="SM00554">
    <property type="entry name" value="FAS1"/>
    <property type="match status" value="2"/>
</dbReference>
<evidence type="ECO:0000256" key="1">
    <source>
        <dbReference type="ARBA" id="ARBA00007843"/>
    </source>
</evidence>
<evidence type="ECO:0000313" key="6">
    <source>
        <dbReference type="Proteomes" id="UP000655225"/>
    </source>
</evidence>
<name>A0A834Y8N7_TETSI</name>
<feature type="transmembrane region" description="Helical" evidence="2">
    <location>
        <begin position="12"/>
        <end position="30"/>
    </location>
</feature>
<dbReference type="EMBL" id="JABCRI010000217">
    <property type="protein sequence ID" value="KAF8370237.1"/>
    <property type="molecule type" value="Genomic_DNA"/>
</dbReference>
<dbReference type="PROSITE" id="PS50213">
    <property type="entry name" value="FAS1"/>
    <property type="match status" value="1"/>
</dbReference>
<dbReference type="OrthoDB" id="1525874at2759"/>
<keyword evidence="2" id="KW-0812">Transmembrane</keyword>
<dbReference type="InterPro" id="IPR036378">
    <property type="entry name" value="FAS1_dom_sf"/>
</dbReference>
<comment type="caution">
    <text evidence="4">The sequence shown here is derived from an EMBL/GenBank/DDBJ whole genome shotgun (WGS) entry which is preliminary data.</text>
</comment>
<reference evidence="4 6" key="1">
    <citation type="submission" date="2020-04" db="EMBL/GenBank/DDBJ databases">
        <title>Plant Genome Project.</title>
        <authorList>
            <person name="Zhang R.-G."/>
        </authorList>
    </citation>
    <scope>NUCLEOTIDE SEQUENCE [LARGE SCALE GENOMIC DNA]</scope>
    <source>
        <strain evidence="4">YNK0</strain>
        <tissue evidence="4">Leaf</tissue>
    </source>
</reference>
<dbReference type="Pfam" id="PF02469">
    <property type="entry name" value="Fasciclin"/>
    <property type="match status" value="2"/>
</dbReference>
<dbReference type="Proteomes" id="UP000655225">
    <property type="component" value="Unassembled WGS sequence"/>
</dbReference>
<dbReference type="AlphaFoldDB" id="A0A834Y8N7"/>
<dbReference type="OMA" id="TSHPLWF"/>